<feature type="region of interest" description="Disordered" evidence="8">
    <location>
        <begin position="345"/>
        <end position="373"/>
    </location>
</feature>
<evidence type="ECO:0000256" key="5">
    <source>
        <dbReference type="ARBA" id="ARBA00022895"/>
    </source>
</evidence>
<evidence type="ECO:0000313" key="11">
    <source>
        <dbReference type="Proteomes" id="UP000799291"/>
    </source>
</evidence>
<evidence type="ECO:0000256" key="2">
    <source>
        <dbReference type="ARBA" id="ARBA00004574"/>
    </source>
</evidence>
<proteinExistence type="inferred from homology"/>
<comment type="similarity">
    <text evidence="3">Belongs to the telombin family.</text>
</comment>
<dbReference type="AlphaFoldDB" id="A0A6G1IKI7"/>
<dbReference type="GO" id="GO:0016233">
    <property type="term" value="P:telomere capping"/>
    <property type="evidence" value="ECO:0007669"/>
    <property type="project" value="TreeGrafter"/>
</dbReference>
<name>A0A6G1IKI7_9PLEO</name>
<dbReference type="SUPFAM" id="SSF50249">
    <property type="entry name" value="Nucleic acid-binding proteins"/>
    <property type="match status" value="2"/>
</dbReference>
<dbReference type="InterPro" id="IPR032042">
    <property type="entry name" value="POT1PC"/>
</dbReference>
<evidence type="ECO:0000256" key="8">
    <source>
        <dbReference type="SAM" id="MobiDB-lite"/>
    </source>
</evidence>
<dbReference type="Proteomes" id="UP000799291">
    <property type="component" value="Unassembled WGS sequence"/>
</dbReference>
<keyword evidence="4" id="KW-0158">Chromosome</keyword>
<dbReference type="GO" id="GO:0098505">
    <property type="term" value="F:G-rich strand telomeric DNA binding"/>
    <property type="evidence" value="ECO:0007669"/>
    <property type="project" value="TreeGrafter"/>
</dbReference>
<dbReference type="GO" id="GO:0032210">
    <property type="term" value="P:regulation of telomere maintenance via telomerase"/>
    <property type="evidence" value="ECO:0007669"/>
    <property type="project" value="TreeGrafter"/>
</dbReference>
<dbReference type="PANTHER" id="PTHR14513:SF0">
    <property type="entry name" value="PROTECTION OF TELOMERES PROTEIN 1"/>
    <property type="match status" value="1"/>
</dbReference>
<dbReference type="FunFam" id="2.40.50.140:FF:000303">
    <property type="entry name" value="Protection of telomeres protein 1"/>
    <property type="match status" value="1"/>
</dbReference>
<evidence type="ECO:0000256" key="1">
    <source>
        <dbReference type="ARBA" id="ARBA00004123"/>
    </source>
</evidence>
<protein>
    <recommendedName>
        <fullName evidence="9">Protection of telomeres protein 1 ssDNA-binding domain-containing protein</fullName>
    </recommendedName>
</protein>
<organism evidence="10 11">
    <name type="scientific">Lentithecium fluviatile CBS 122367</name>
    <dbReference type="NCBI Taxonomy" id="1168545"/>
    <lineage>
        <taxon>Eukaryota</taxon>
        <taxon>Fungi</taxon>
        <taxon>Dikarya</taxon>
        <taxon>Ascomycota</taxon>
        <taxon>Pezizomycotina</taxon>
        <taxon>Dothideomycetes</taxon>
        <taxon>Pleosporomycetidae</taxon>
        <taxon>Pleosporales</taxon>
        <taxon>Massarineae</taxon>
        <taxon>Lentitheciaceae</taxon>
        <taxon>Lentithecium</taxon>
    </lineage>
</organism>
<keyword evidence="7" id="KW-0539">Nucleus</keyword>
<feature type="domain" description="Protection of telomeres protein 1 ssDNA-binding" evidence="9">
    <location>
        <begin position="200"/>
        <end position="343"/>
    </location>
</feature>
<comment type="subcellular location">
    <subcellularLocation>
        <location evidence="2">Chromosome</location>
        <location evidence="2">Telomere</location>
    </subcellularLocation>
    <subcellularLocation>
        <location evidence="1">Nucleus</location>
    </subcellularLocation>
</comment>
<evidence type="ECO:0000256" key="6">
    <source>
        <dbReference type="ARBA" id="ARBA00023125"/>
    </source>
</evidence>
<evidence type="ECO:0000313" key="10">
    <source>
        <dbReference type="EMBL" id="KAF2678500.1"/>
    </source>
</evidence>
<keyword evidence="6" id="KW-0238">DNA-binding</keyword>
<dbReference type="PANTHER" id="PTHR14513">
    <property type="entry name" value="PROTECTION OF TELOMERES 1"/>
    <property type="match status" value="1"/>
</dbReference>
<keyword evidence="11" id="KW-1185">Reference proteome</keyword>
<dbReference type="GO" id="GO:0010521">
    <property type="term" value="F:telomerase inhibitor activity"/>
    <property type="evidence" value="ECO:0007669"/>
    <property type="project" value="TreeGrafter"/>
</dbReference>
<dbReference type="Pfam" id="PF16686">
    <property type="entry name" value="POT1PC"/>
    <property type="match status" value="1"/>
</dbReference>
<sequence length="613" mass="69191">MSLSTGFLPEPAKHPPAGFSRLCNVIDAAASPPATSVPVSFLGMVTRLSVPVREANGDFALEFTVQDQFDSPGSESSICCKVSRNELNKLPTIRAVGDFVLIYNFNVIAGQPPTAVSTRAEPGSRVLSFSRSTIPQPEFSQSIQGAGSKLPYVTLDAGPHPTTEQQMAIVYMKQAAASFVPPKSTRPNMPTTQKKQKLCELKDMELSKYYDLIGEVVKTFAANYETFDLYVTDYTTNNDLFLYEERDDTDDFMFGAQKKWPGPFGRMTMAIRLYEPHASFARNNVREGDFVYLQNIHSKLSQVGNLEGAIHQDRKYLDRVNIRICTHPDQIASIKERKEAYEQPAFGSTVNQNQPKKASAKAAAKKKEEKRERQRLQKELEQQELEKKAEELDAAKAGLNPHIRAGNTDKRISNITEIVHNPHLTTETEIGNLSLPFVNCKYRARVRVVDMWPRKLFDFARSLSDPKYGKQGLSADHRESYRKEVFQWNFALLVENADAPAGKTPDRLMLTVGDEQGQCLLKMDACDLRQSPEKRKRLEEKLFILWGNLRERKIALLKEGIHLPLPTGDSRLQLQNKPFDCCIEEFGEPVGKNLGNPKSWVRRHTLFNTTIMD</sequence>
<feature type="compositionally biased region" description="Polar residues" evidence="8">
    <location>
        <begin position="346"/>
        <end position="355"/>
    </location>
</feature>
<reference evidence="10" key="1">
    <citation type="journal article" date="2020" name="Stud. Mycol.">
        <title>101 Dothideomycetes genomes: a test case for predicting lifestyles and emergence of pathogens.</title>
        <authorList>
            <person name="Haridas S."/>
            <person name="Albert R."/>
            <person name="Binder M."/>
            <person name="Bloem J."/>
            <person name="Labutti K."/>
            <person name="Salamov A."/>
            <person name="Andreopoulos B."/>
            <person name="Baker S."/>
            <person name="Barry K."/>
            <person name="Bills G."/>
            <person name="Bluhm B."/>
            <person name="Cannon C."/>
            <person name="Castanera R."/>
            <person name="Culley D."/>
            <person name="Daum C."/>
            <person name="Ezra D."/>
            <person name="Gonzalez J."/>
            <person name="Henrissat B."/>
            <person name="Kuo A."/>
            <person name="Liang C."/>
            <person name="Lipzen A."/>
            <person name="Lutzoni F."/>
            <person name="Magnuson J."/>
            <person name="Mondo S."/>
            <person name="Nolan M."/>
            <person name="Ohm R."/>
            <person name="Pangilinan J."/>
            <person name="Park H.-J."/>
            <person name="Ramirez L."/>
            <person name="Alfaro M."/>
            <person name="Sun H."/>
            <person name="Tritt A."/>
            <person name="Yoshinaga Y."/>
            <person name="Zwiers L.-H."/>
            <person name="Turgeon B."/>
            <person name="Goodwin S."/>
            <person name="Spatafora J."/>
            <person name="Crous P."/>
            <person name="Grigoriev I."/>
        </authorList>
    </citation>
    <scope>NUCLEOTIDE SEQUENCE</scope>
    <source>
        <strain evidence="10">CBS 122367</strain>
    </source>
</reference>
<evidence type="ECO:0000259" key="9">
    <source>
        <dbReference type="Pfam" id="PF16686"/>
    </source>
</evidence>
<evidence type="ECO:0000256" key="3">
    <source>
        <dbReference type="ARBA" id="ARBA00008442"/>
    </source>
</evidence>
<evidence type="ECO:0000256" key="7">
    <source>
        <dbReference type="ARBA" id="ARBA00023242"/>
    </source>
</evidence>
<dbReference type="OrthoDB" id="2186770at2759"/>
<dbReference type="InterPro" id="IPR012340">
    <property type="entry name" value="NA-bd_OB-fold"/>
</dbReference>
<keyword evidence="5" id="KW-0779">Telomere</keyword>
<evidence type="ECO:0000256" key="4">
    <source>
        <dbReference type="ARBA" id="ARBA00022454"/>
    </source>
</evidence>
<dbReference type="GO" id="GO:0000783">
    <property type="term" value="C:nuclear telomere cap complex"/>
    <property type="evidence" value="ECO:0007669"/>
    <property type="project" value="TreeGrafter"/>
</dbReference>
<dbReference type="EMBL" id="MU005611">
    <property type="protein sequence ID" value="KAF2678500.1"/>
    <property type="molecule type" value="Genomic_DNA"/>
</dbReference>
<dbReference type="InterPro" id="IPR028389">
    <property type="entry name" value="POT1"/>
</dbReference>
<accession>A0A6G1IKI7</accession>
<dbReference type="Gene3D" id="2.40.50.140">
    <property type="entry name" value="Nucleic acid-binding proteins"/>
    <property type="match status" value="2"/>
</dbReference>
<gene>
    <name evidence="10" type="ORF">K458DRAFT_316677</name>
</gene>